<accession>A0A495DLZ5</accession>
<feature type="chain" id="PRO_5019745641" description="Secreted protein" evidence="2">
    <location>
        <begin position="28"/>
        <end position="156"/>
    </location>
</feature>
<evidence type="ECO:0000256" key="2">
    <source>
        <dbReference type="SAM" id="SignalP"/>
    </source>
</evidence>
<protein>
    <recommendedName>
        <fullName evidence="5">Secreted protein</fullName>
    </recommendedName>
</protein>
<organism evidence="3 4">
    <name type="scientific">Maricaulis maris</name>
    <dbReference type="NCBI Taxonomy" id="74318"/>
    <lineage>
        <taxon>Bacteria</taxon>
        <taxon>Pseudomonadati</taxon>
        <taxon>Pseudomonadota</taxon>
        <taxon>Alphaproteobacteria</taxon>
        <taxon>Maricaulales</taxon>
        <taxon>Maricaulaceae</taxon>
        <taxon>Maricaulis</taxon>
    </lineage>
</organism>
<evidence type="ECO:0000313" key="4">
    <source>
        <dbReference type="Proteomes" id="UP000273675"/>
    </source>
</evidence>
<reference evidence="3 4" key="1">
    <citation type="submission" date="2018-10" db="EMBL/GenBank/DDBJ databases">
        <title>Genomic Encyclopedia of Type Strains, Phase IV (KMG-IV): sequencing the most valuable type-strain genomes for metagenomic binning, comparative biology and taxonomic classification.</title>
        <authorList>
            <person name="Goeker M."/>
        </authorList>
    </citation>
    <scope>NUCLEOTIDE SEQUENCE [LARGE SCALE GENOMIC DNA]</scope>
    <source>
        <strain evidence="3 4">DSM 4734</strain>
    </source>
</reference>
<feature type="region of interest" description="Disordered" evidence="1">
    <location>
        <begin position="134"/>
        <end position="156"/>
    </location>
</feature>
<keyword evidence="2" id="KW-0732">Signal</keyword>
<dbReference type="RefSeq" id="WP_147422603.1">
    <property type="nucleotide sequence ID" value="NZ_RBIM01000001.1"/>
</dbReference>
<feature type="signal peptide" evidence="2">
    <location>
        <begin position="1"/>
        <end position="27"/>
    </location>
</feature>
<dbReference type="AlphaFoldDB" id="A0A495DLZ5"/>
<dbReference type="EMBL" id="RBIM01000001">
    <property type="protein sequence ID" value="RKR03945.1"/>
    <property type="molecule type" value="Genomic_DNA"/>
</dbReference>
<sequence>MKTAKTRIGIALLALFGSVAATGAASAGTWHLNAAACPDLREDRIDARRTDSRFDRREDIRDRSVIECPPRAWSYQPDRYERDRRYIGIAAQPASPGVVYVARNGAYYVRGYRGETRWIDVAIHYPREYRGRRFGPDRFDHPRDRRDPRRGSALRH</sequence>
<proteinExistence type="predicted"/>
<evidence type="ECO:0008006" key="5">
    <source>
        <dbReference type="Google" id="ProtNLM"/>
    </source>
</evidence>
<evidence type="ECO:0000313" key="3">
    <source>
        <dbReference type="EMBL" id="RKR03945.1"/>
    </source>
</evidence>
<dbReference type="OrthoDB" id="7619985at2"/>
<dbReference type="Proteomes" id="UP000273675">
    <property type="component" value="Unassembled WGS sequence"/>
</dbReference>
<feature type="compositionally biased region" description="Basic and acidic residues" evidence="1">
    <location>
        <begin position="134"/>
        <end position="150"/>
    </location>
</feature>
<name>A0A495DLZ5_9PROT</name>
<comment type="caution">
    <text evidence="3">The sequence shown here is derived from an EMBL/GenBank/DDBJ whole genome shotgun (WGS) entry which is preliminary data.</text>
</comment>
<gene>
    <name evidence="3" type="ORF">C7435_0388</name>
</gene>
<evidence type="ECO:0000256" key="1">
    <source>
        <dbReference type="SAM" id="MobiDB-lite"/>
    </source>
</evidence>